<dbReference type="Proteomes" id="UP001597233">
    <property type="component" value="Unassembled WGS sequence"/>
</dbReference>
<protein>
    <submittedName>
        <fullName evidence="2">Uncharacterized protein</fullName>
    </submittedName>
</protein>
<keyword evidence="3" id="KW-1185">Reference proteome</keyword>
<keyword evidence="1" id="KW-0472">Membrane</keyword>
<evidence type="ECO:0000256" key="1">
    <source>
        <dbReference type="SAM" id="Phobius"/>
    </source>
</evidence>
<feature type="transmembrane region" description="Helical" evidence="1">
    <location>
        <begin position="96"/>
        <end position="116"/>
    </location>
</feature>
<dbReference type="EMBL" id="JBHUEH010000001">
    <property type="protein sequence ID" value="MFD1883907.1"/>
    <property type="molecule type" value="Genomic_DNA"/>
</dbReference>
<reference evidence="3" key="1">
    <citation type="journal article" date="2019" name="Int. J. Syst. Evol. Microbiol.">
        <title>The Global Catalogue of Microorganisms (GCM) 10K type strain sequencing project: providing services to taxonomists for standard genome sequencing and annotation.</title>
        <authorList>
            <consortium name="The Broad Institute Genomics Platform"/>
            <consortium name="The Broad Institute Genome Sequencing Center for Infectious Disease"/>
            <person name="Wu L."/>
            <person name="Ma J."/>
        </authorList>
    </citation>
    <scope>NUCLEOTIDE SEQUENCE [LARGE SCALE GENOMIC DNA]</scope>
    <source>
        <strain evidence="3">CCUG 54950</strain>
    </source>
</reference>
<organism evidence="2 3">
    <name type="scientific">Paenibacillus wenxiniae</name>
    <dbReference type="NCBI Taxonomy" id="1636843"/>
    <lineage>
        <taxon>Bacteria</taxon>
        <taxon>Bacillati</taxon>
        <taxon>Bacillota</taxon>
        <taxon>Bacilli</taxon>
        <taxon>Bacillales</taxon>
        <taxon>Paenibacillaceae</taxon>
        <taxon>Paenibacillus</taxon>
    </lineage>
</organism>
<dbReference type="RefSeq" id="WP_347327386.1">
    <property type="nucleotide sequence ID" value="NZ_JBCGUH010000028.1"/>
</dbReference>
<comment type="caution">
    <text evidence="2">The sequence shown here is derived from an EMBL/GenBank/DDBJ whole genome shotgun (WGS) entry which is preliminary data.</text>
</comment>
<name>A0ABW4RCR5_9BACL</name>
<keyword evidence="1" id="KW-1133">Transmembrane helix</keyword>
<feature type="transmembrane region" description="Helical" evidence="1">
    <location>
        <begin position="34"/>
        <end position="60"/>
    </location>
</feature>
<evidence type="ECO:0000313" key="3">
    <source>
        <dbReference type="Proteomes" id="UP001597233"/>
    </source>
</evidence>
<evidence type="ECO:0000313" key="2">
    <source>
        <dbReference type="EMBL" id="MFD1883907.1"/>
    </source>
</evidence>
<gene>
    <name evidence="2" type="ORF">ACFSC9_00030</name>
</gene>
<feature type="transmembrane region" description="Helical" evidence="1">
    <location>
        <begin position="123"/>
        <end position="139"/>
    </location>
</feature>
<feature type="transmembrane region" description="Helical" evidence="1">
    <location>
        <begin position="72"/>
        <end position="90"/>
    </location>
</feature>
<proteinExistence type="predicted"/>
<accession>A0ABW4RCR5</accession>
<sequence length="140" mass="15418">MLNKLVGCSLALLATILCFILFKLLVHHEYNGTMLMMGVFFIIVYSVPFLVLGGVISFVWDKSRSNLSRDGFHLSLGLILAAIVVVVFRFTSTDVVLFVVGTGLVGSFAFRCSYFIHNTVIKYCIGIAVPVAVAIFLIMM</sequence>
<keyword evidence="1" id="KW-0812">Transmembrane</keyword>